<protein>
    <recommendedName>
        <fullName evidence="4">Orc1-like AAA ATPase domain-containing protein</fullName>
    </recommendedName>
</protein>
<proteinExistence type="predicted"/>
<feature type="region of interest" description="Disordered" evidence="1">
    <location>
        <begin position="94"/>
        <end position="132"/>
    </location>
</feature>
<accession>A0A117RYM6</accession>
<dbReference type="EMBL" id="LMXB01000082">
    <property type="protein sequence ID" value="KUO16942.1"/>
    <property type="molecule type" value="Genomic_DNA"/>
</dbReference>
<evidence type="ECO:0000313" key="2">
    <source>
        <dbReference type="EMBL" id="KUO16942.1"/>
    </source>
</evidence>
<dbReference type="OrthoDB" id="580767at2"/>
<dbReference type="RefSeq" id="WP_067029139.1">
    <property type="nucleotide sequence ID" value="NZ_KQ949101.1"/>
</dbReference>
<dbReference type="Proteomes" id="UP000053260">
    <property type="component" value="Unassembled WGS sequence"/>
</dbReference>
<dbReference type="Gene3D" id="3.40.50.300">
    <property type="entry name" value="P-loop containing nucleotide triphosphate hydrolases"/>
    <property type="match status" value="1"/>
</dbReference>
<evidence type="ECO:0000256" key="1">
    <source>
        <dbReference type="SAM" id="MobiDB-lite"/>
    </source>
</evidence>
<name>A0A117RYM6_9ACTN</name>
<dbReference type="SUPFAM" id="SSF52540">
    <property type="entry name" value="P-loop containing nucleoside triphosphate hydrolases"/>
    <property type="match status" value="1"/>
</dbReference>
<comment type="caution">
    <text evidence="2">The sequence shown here is derived from an EMBL/GenBank/DDBJ whole genome shotgun (WGS) entry which is preliminary data.</text>
</comment>
<gene>
    <name evidence="2" type="ORF">AQJ91_33540</name>
</gene>
<evidence type="ECO:0008006" key="4">
    <source>
        <dbReference type="Google" id="ProtNLM"/>
    </source>
</evidence>
<sequence>MEASGERAVGLGGSARNVATGDFIQQIDQATVLPAEAFLPVGELPKRLVKLPAPTRLFVGRERELALLDGPSAVVCVHGLGGIGKSTLVAKWAQDSTGTSRRPQHDLGGRRHAFRPPPCAGRLPGHPVSMRW</sequence>
<organism evidence="2 3">
    <name type="scientific">Streptomyces dysideae</name>
    <dbReference type="NCBI Taxonomy" id="909626"/>
    <lineage>
        <taxon>Bacteria</taxon>
        <taxon>Bacillati</taxon>
        <taxon>Actinomycetota</taxon>
        <taxon>Actinomycetes</taxon>
        <taxon>Kitasatosporales</taxon>
        <taxon>Streptomycetaceae</taxon>
        <taxon>Streptomyces</taxon>
    </lineage>
</organism>
<evidence type="ECO:0000313" key="3">
    <source>
        <dbReference type="Proteomes" id="UP000053260"/>
    </source>
</evidence>
<dbReference type="AlphaFoldDB" id="A0A117RYM6"/>
<keyword evidence="3" id="KW-1185">Reference proteome</keyword>
<dbReference type="STRING" id="909626.AQJ91_33540"/>
<reference evidence="2 3" key="1">
    <citation type="submission" date="2015-10" db="EMBL/GenBank/DDBJ databases">
        <title>Draft genome sequence of Streptomyces sp. RV15, isolated from a marine sponge.</title>
        <authorList>
            <person name="Ruckert C."/>
            <person name="Abdelmohsen U.R."/>
            <person name="Winkler A."/>
            <person name="Hentschel U."/>
            <person name="Kalinowski J."/>
            <person name="Kampfer P."/>
            <person name="Glaeser S."/>
        </authorList>
    </citation>
    <scope>NUCLEOTIDE SEQUENCE [LARGE SCALE GENOMIC DNA]</scope>
    <source>
        <strain evidence="2 3">RV15</strain>
    </source>
</reference>
<dbReference type="InterPro" id="IPR027417">
    <property type="entry name" value="P-loop_NTPase"/>
</dbReference>